<evidence type="ECO:0000256" key="10">
    <source>
        <dbReference type="ARBA" id="ARBA00023242"/>
    </source>
</evidence>
<keyword evidence="10" id="KW-0539">Nucleus</keyword>
<dbReference type="InterPro" id="IPR001723">
    <property type="entry name" value="Nuclear_hrmn_rcpt"/>
</dbReference>
<keyword evidence="16" id="KW-1185">Reference proteome</keyword>
<keyword evidence="8" id="KW-0804">Transcription</keyword>
<dbReference type="SUPFAM" id="SSF48508">
    <property type="entry name" value="Nuclear receptor ligand-binding domain"/>
    <property type="match status" value="2"/>
</dbReference>
<dbReference type="InterPro" id="IPR050234">
    <property type="entry name" value="Nuclear_hormone_rcpt_NR1"/>
</dbReference>
<keyword evidence="9" id="KW-0675">Receptor</keyword>
<keyword evidence="4" id="KW-0863">Zinc-finger</keyword>
<name>A0ABQ9UVU7_SAGOE</name>
<evidence type="ECO:0000256" key="5">
    <source>
        <dbReference type="ARBA" id="ARBA00022833"/>
    </source>
</evidence>
<keyword evidence="3" id="KW-0479">Metal-binding</keyword>
<sequence length="603" mass="66482">MDLSRSLELTHSGLLVPFPALVKHPSSVGRCPGSSSTKQVATGRGPRCPLLPSALRRSVCPAAVPGTSAPGIPLPPAQLPGRGRRAQAPAACLERTSKIRAASSHPLRPSRGLANFQGQKCQGCRGWRKGGFAENRRSLVFYIPESHVWKLGCGDGHAAEPTPHLTSNTESPRSGLAPSLRPDVFFPVVEHGGGERRELALVILTDEEVQRKREMILKRKEEEALKDSLRPKLSEEQRRIIAVLLDAHHKTYDPTYSDFCQFRVRLPAGRMNQSRGEALEELGPREYGQRAGNMLNGTGEGWRLLCSQAPGGLTSWRPSSKPFQSEISAKPPIRVNDVGGSYPSRLNVRHTPSFSGDSSSCCSDHCITSPDTMESSSFSNLDLSEEDSDDGSVTVDLSQLSMLPHLADLVSYSIQKVIGFAKMIPGFRDLTSEDQIVLLKSSAIEVIMLRSNESFTTDDMSWTCGKQDYKYRVSDVTKAGYNLELIEPLLKFQVGLKKLNLHEEEHVLLMAICIVSPDRPGVQDAALIEAIQDRLSNTLQTYIRCRHPPPGSHLLYAKMIQKLADLRSLNEEHSKQYRCLSFQPECSMKLTPLVLEVFGSEIS</sequence>
<organism evidence="15 16">
    <name type="scientific">Saguinus oedipus</name>
    <name type="common">Cotton-top tamarin</name>
    <name type="synonym">Oedipomidas oedipus</name>
    <dbReference type="NCBI Taxonomy" id="9490"/>
    <lineage>
        <taxon>Eukaryota</taxon>
        <taxon>Metazoa</taxon>
        <taxon>Chordata</taxon>
        <taxon>Craniata</taxon>
        <taxon>Vertebrata</taxon>
        <taxon>Euteleostomi</taxon>
        <taxon>Mammalia</taxon>
        <taxon>Eutheria</taxon>
        <taxon>Euarchontoglires</taxon>
        <taxon>Primates</taxon>
        <taxon>Haplorrhini</taxon>
        <taxon>Platyrrhini</taxon>
        <taxon>Cebidae</taxon>
        <taxon>Callitrichinae</taxon>
        <taxon>Saguinus</taxon>
    </lineage>
</organism>
<gene>
    <name evidence="15" type="ORF">P7K49_018915</name>
</gene>
<dbReference type="InterPro" id="IPR000536">
    <property type="entry name" value="Nucl_hrmn_rcpt_lig-bd"/>
</dbReference>
<proteinExistence type="inferred from homology"/>
<evidence type="ECO:0000256" key="13">
    <source>
        <dbReference type="SAM" id="MobiDB-lite"/>
    </source>
</evidence>
<protein>
    <recommendedName>
        <fullName evidence="2">Vitamin D3 receptor</fullName>
    </recommendedName>
    <alternativeName>
        <fullName evidence="11">1,25-dihydroxyvitamin D3 receptor</fullName>
    </alternativeName>
    <alternativeName>
        <fullName evidence="12">Nuclear receptor subfamily 1 group I member 1</fullName>
    </alternativeName>
</protein>
<dbReference type="PRINTS" id="PR00398">
    <property type="entry name" value="STRDHORMONER"/>
</dbReference>
<evidence type="ECO:0000256" key="2">
    <source>
        <dbReference type="ARBA" id="ARBA00019172"/>
    </source>
</evidence>
<dbReference type="PROSITE" id="PS51843">
    <property type="entry name" value="NR_LBD"/>
    <property type="match status" value="1"/>
</dbReference>
<evidence type="ECO:0000256" key="4">
    <source>
        <dbReference type="ARBA" id="ARBA00022771"/>
    </source>
</evidence>
<comment type="caution">
    <text evidence="15">The sequence shown here is derived from an EMBL/GenBank/DDBJ whole genome shotgun (WGS) entry which is preliminary data.</text>
</comment>
<evidence type="ECO:0000256" key="3">
    <source>
        <dbReference type="ARBA" id="ARBA00022723"/>
    </source>
</evidence>
<evidence type="ECO:0000256" key="8">
    <source>
        <dbReference type="ARBA" id="ARBA00023163"/>
    </source>
</evidence>
<dbReference type="PANTHER" id="PTHR24082">
    <property type="entry name" value="NUCLEAR HORMONE RECEPTOR"/>
    <property type="match status" value="1"/>
</dbReference>
<evidence type="ECO:0000256" key="6">
    <source>
        <dbReference type="ARBA" id="ARBA00023015"/>
    </source>
</evidence>
<dbReference type="InterPro" id="IPR035500">
    <property type="entry name" value="NHR-like_dom_sf"/>
</dbReference>
<evidence type="ECO:0000256" key="7">
    <source>
        <dbReference type="ARBA" id="ARBA00023125"/>
    </source>
</evidence>
<evidence type="ECO:0000313" key="16">
    <source>
        <dbReference type="Proteomes" id="UP001266305"/>
    </source>
</evidence>
<dbReference type="Gene3D" id="1.10.565.10">
    <property type="entry name" value="Retinoid X Receptor"/>
    <property type="match status" value="2"/>
</dbReference>
<comment type="similarity">
    <text evidence="1">Belongs to the nuclear hormone receptor family. NR1 subfamily.</text>
</comment>
<dbReference type="InterPro" id="IPR000324">
    <property type="entry name" value="VitD_rcpt"/>
</dbReference>
<evidence type="ECO:0000256" key="12">
    <source>
        <dbReference type="ARBA" id="ARBA00032725"/>
    </source>
</evidence>
<accession>A0ABQ9UVU7</accession>
<evidence type="ECO:0000259" key="14">
    <source>
        <dbReference type="PROSITE" id="PS51843"/>
    </source>
</evidence>
<evidence type="ECO:0000313" key="15">
    <source>
        <dbReference type="EMBL" id="KAK2101249.1"/>
    </source>
</evidence>
<dbReference type="Proteomes" id="UP001266305">
    <property type="component" value="Unassembled WGS sequence"/>
</dbReference>
<feature type="region of interest" description="Disordered" evidence="13">
    <location>
        <begin position="26"/>
        <end position="45"/>
    </location>
</feature>
<reference evidence="15 16" key="1">
    <citation type="submission" date="2023-05" db="EMBL/GenBank/DDBJ databases">
        <title>B98-5 Cell Line De Novo Hybrid Assembly: An Optical Mapping Approach.</title>
        <authorList>
            <person name="Kananen K."/>
            <person name="Auerbach J.A."/>
            <person name="Kautto E."/>
            <person name="Blachly J.S."/>
        </authorList>
    </citation>
    <scope>NUCLEOTIDE SEQUENCE [LARGE SCALE GENOMIC DNA]</scope>
    <source>
        <strain evidence="15">B95-8</strain>
        <tissue evidence="15">Cell line</tissue>
    </source>
</reference>
<dbReference type="Pfam" id="PF00104">
    <property type="entry name" value="Hormone_recep"/>
    <property type="match status" value="1"/>
</dbReference>
<dbReference type="SMART" id="SM00430">
    <property type="entry name" value="HOLI"/>
    <property type="match status" value="1"/>
</dbReference>
<keyword evidence="7" id="KW-0238">DNA-binding</keyword>
<evidence type="ECO:0000256" key="9">
    <source>
        <dbReference type="ARBA" id="ARBA00023170"/>
    </source>
</evidence>
<dbReference type="PRINTS" id="PR00350">
    <property type="entry name" value="VITAMINDR"/>
</dbReference>
<dbReference type="PANTHER" id="PTHR24082:SF38">
    <property type="entry name" value="VITAMIN D3 RECEPTOR"/>
    <property type="match status" value="1"/>
</dbReference>
<keyword evidence="5" id="KW-0862">Zinc</keyword>
<evidence type="ECO:0000256" key="11">
    <source>
        <dbReference type="ARBA" id="ARBA00032433"/>
    </source>
</evidence>
<feature type="domain" description="NR LBD" evidence="14">
    <location>
        <begin position="373"/>
        <end position="599"/>
    </location>
</feature>
<evidence type="ECO:0000256" key="1">
    <source>
        <dbReference type="ARBA" id="ARBA00008092"/>
    </source>
</evidence>
<dbReference type="EMBL" id="JASSZA010000009">
    <property type="protein sequence ID" value="KAK2101249.1"/>
    <property type="molecule type" value="Genomic_DNA"/>
</dbReference>
<keyword evidence="6" id="KW-0805">Transcription regulation</keyword>